<proteinExistence type="predicted"/>
<dbReference type="EMBL" id="CAJVPQ010003054">
    <property type="protein sequence ID" value="CAG8616714.1"/>
    <property type="molecule type" value="Genomic_DNA"/>
</dbReference>
<evidence type="ECO:0000313" key="2">
    <source>
        <dbReference type="EMBL" id="CAG8616714.1"/>
    </source>
</evidence>
<dbReference type="Proteomes" id="UP000789570">
    <property type="component" value="Unassembled WGS sequence"/>
</dbReference>
<organism evidence="2 3">
    <name type="scientific">Funneliformis caledonium</name>
    <dbReference type="NCBI Taxonomy" id="1117310"/>
    <lineage>
        <taxon>Eukaryota</taxon>
        <taxon>Fungi</taxon>
        <taxon>Fungi incertae sedis</taxon>
        <taxon>Mucoromycota</taxon>
        <taxon>Glomeromycotina</taxon>
        <taxon>Glomeromycetes</taxon>
        <taxon>Glomerales</taxon>
        <taxon>Glomeraceae</taxon>
        <taxon>Funneliformis</taxon>
    </lineage>
</organism>
<feature type="region of interest" description="Disordered" evidence="1">
    <location>
        <begin position="1"/>
        <end position="34"/>
    </location>
</feature>
<sequence length="250" mass="29290">MIQRKKQVSKPSTSKATNTKSKVTNTRATQRTRKAKISDFEDISQVQEISDNDYVFVQDKVPNMQQNESDDDLESTLISLLSKKKTKGVDLKHALELLLSKEKARKDHDQNGNDHDSTDRSLLNEKEHHHQNLDSIDRSLLNRKEYSYPDLSIRSTNESYYEDDQSDLNFRWLPTKRLSKGLNIEENDYLRKLSNNLTTKTYNLKTYSRGIINNQLQSNKFKSRQEIIILDQTQLNRSNKHHYDSDREDV</sequence>
<accession>A0A9N9CW90</accession>
<reference evidence="2" key="1">
    <citation type="submission" date="2021-06" db="EMBL/GenBank/DDBJ databases">
        <authorList>
            <person name="Kallberg Y."/>
            <person name="Tangrot J."/>
            <person name="Rosling A."/>
        </authorList>
    </citation>
    <scope>NUCLEOTIDE SEQUENCE</scope>
    <source>
        <strain evidence="2">UK204</strain>
    </source>
</reference>
<feature type="region of interest" description="Disordered" evidence="1">
    <location>
        <begin position="102"/>
        <end position="136"/>
    </location>
</feature>
<evidence type="ECO:0000313" key="3">
    <source>
        <dbReference type="Proteomes" id="UP000789570"/>
    </source>
</evidence>
<protein>
    <submittedName>
        <fullName evidence="2">1054_t:CDS:1</fullName>
    </submittedName>
</protein>
<gene>
    <name evidence="2" type="ORF">FCALED_LOCUS9344</name>
</gene>
<comment type="caution">
    <text evidence="2">The sequence shown here is derived from an EMBL/GenBank/DDBJ whole genome shotgun (WGS) entry which is preliminary data.</text>
</comment>
<dbReference type="AlphaFoldDB" id="A0A9N9CW90"/>
<name>A0A9N9CW90_9GLOM</name>
<keyword evidence="3" id="KW-1185">Reference proteome</keyword>
<feature type="compositionally biased region" description="Polar residues" evidence="1">
    <location>
        <begin position="9"/>
        <end position="29"/>
    </location>
</feature>
<evidence type="ECO:0000256" key="1">
    <source>
        <dbReference type="SAM" id="MobiDB-lite"/>
    </source>
</evidence>